<dbReference type="SUPFAM" id="SSF46785">
    <property type="entry name" value="Winged helix' DNA-binding domain"/>
    <property type="match status" value="1"/>
</dbReference>
<evidence type="ECO:0000256" key="3">
    <source>
        <dbReference type="ARBA" id="ARBA00023163"/>
    </source>
</evidence>
<organism evidence="5 6">
    <name type="scientific">Candidatus Amunia macphersoniae</name>
    <dbReference type="NCBI Taxonomy" id="3127014"/>
    <lineage>
        <taxon>Bacteria</taxon>
        <taxon>Bacillati</taxon>
        <taxon>Candidatus Dormiibacterota</taxon>
        <taxon>Candidatus Dormibacteria</taxon>
        <taxon>Candidatus Aeolococcales</taxon>
        <taxon>Candidatus Aeolococcaceae</taxon>
        <taxon>Candidatus Amunia</taxon>
    </lineage>
</organism>
<dbReference type="Gene3D" id="1.10.10.10">
    <property type="entry name" value="Winged helix-like DNA-binding domain superfamily/Winged helix DNA-binding domain"/>
    <property type="match status" value="1"/>
</dbReference>
<dbReference type="PROSITE" id="PS50949">
    <property type="entry name" value="HTH_GNTR"/>
    <property type="match status" value="1"/>
</dbReference>
<keyword evidence="3" id="KW-0804">Transcription</keyword>
<dbReference type="PRINTS" id="PR00035">
    <property type="entry name" value="HTHGNTR"/>
</dbReference>
<dbReference type="GO" id="GO:0045892">
    <property type="term" value="P:negative regulation of DNA-templated transcription"/>
    <property type="evidence" value="ECO:0007669"/>
    <property type="project" value="TreeGrafter"/>
</dbReference>
<evidence type="ECO:0000313" key="5">
    <source>
        <dbReference type="EMBL" id="MBJ7609125.1"/>
    </source>
</evidence>
<dbReference type="SUPFAM" id="SSF64288">
    <property type="entry name" value="Chorismate lyase-like"/>
    <property type="match status" value="1"/>
</dbReference>
<evidence type="ECO:0000259" key="4">
    <source>
        <dbReference type="PROSITE" id="PS50949"/>
    </source>
</evidence>
<evidence type="ECO:0000256" key="1">
    <source>
        <dbReference type="ARBA" id="ARBA00023015"/>
    </source>
</evidence>
<sequence>MIEFKDCSRRVLGGDVARYQIIADALRSRILSGEYEADEPLPSQRDLASHFGTAMMTVRQALDLLCQEGLLVVEHGLGTFVASVGAGHEIVSLGGFTEEMNAHHIGLSTAVLGLDASVEEPKAAEMLGLRARAGLSVLTRLRSVGGLPVVHQRSFMAGRFHNVMRQYDASRSLYVMLREGGGFTPTSYREHVTACAAPTSVARALQVTPGCPTLLSHRITFAATGVPFVYDQAYMAPERIELVVEKKGVAFTAEYLPIAASILSAHSLAEVAPVSANN</sequence>
<proteinExistence type="predicted"/>
<dbReference type="AlphaFoldDB" id="A0A934NFV8"/>
<reference evidence="5 6" key="1">
    <citation type="submission" date="2020-10" db="EMBL/GenBank/DDBJ databases">
        <title>Ca. Dormibacterota MAGs.</title>
        <authorList>
            <person name="Montgomery K."/>
        </authorList>
    </citation>
    <scope>NUCLEOTIDE SEQUENCE [LARGE SCALE GENOMIC DNA]</scope>
    <source>
        <strain evidence="5">Mitchell_Peninsula_5</strain>
    </source>
</reference>
<dbReference type="GO" id="GO:0003677">
    <property type="term" value="F:DNA binding"/>
    <property type="evidence" value="ECO:0007669"/>
    <property type="project" value="UniProtKB-KW"/>
</dbReference>
<dbReference type="InterPro" id="IPR036388">
    <property type="entry name" value="WH-like_DNA-bd_sf"/>
</dbReference>
<gene>
    <name evidence="5" type="ORF">JF887_06800</name>
</gene>
<keyword evidence="2" id="KW-0238">DNA-binding</keyword>
<comment type="caution">
    <text evidence="5">The sequence shown here is derived from an EMBL/GenBank/DDBJ whole genome shotgun (WGS) entry which is preliminary data.</text>
</comment>
<keyword evidence="1" id="KW-0805">Transcription regulation</keyword>
<protein>
    <submittedName>
        <fullName evidence="5">GntR family transcriptional regulator</fullName>
    </submittedName>
</protein>
<dbReference type="EMBL" id="JAEKNN010000030">
    <property type="protein sequence ID" value="MBJ7609125.1"/>
    <property type="molecule type" value="Genomic_DNA"/>
</dbReference>
<dbReference type="Proteomes" id="UP000614410">
    <property type="component" value="Unassembled WGS sequence"/>
</dbReference>
<dbReference type="InterPro" id="IPR000524">
    <property type="entry name" value="Tscrpt_reg_HTH_GntR"/>
</dbReference>
<dbReference type="InterPro" id="IPR011663">
    <property type="entry name" value="UTRA"/>
</dbReference>
<dbReference type="Gene3D" id="3.40.1410.10">
    <property type="entry name" value="Chorismate lyase-like"/>
    <property type="match status" value="1"/>
</dbReference>
<dbReference type="PANTHER" id="PTHR44846:SF1">
    <property type="entry name" value="MANNOSYL-D-GLYCERATE TRANSPORT_METABOLISM SYSTEM REPRESSOR MNGR-RELATED"/>
    <property type="match status" value="1"/>
</dbReference>
<dbReference type="CDD" id="cd07377">
    <property type="entry name" value="WHTH_GntR"/>
    <property type="match status" value="1"/>
</dbReference>
<name>A0A934NFV8_9BACT</name>
<dbReference type="SMART" id="SM00345">
    <property type="entry name" value="HTH_GNTR"/>
    <property type="match status" value="1"/>
</dbReference>
<dbReference type="Pfam" id="PF07702">
    <property type="entry name" value="UTRA"/>
    <property type="match status" value="1"/>
</dbReference>
<dbReference type="PANTHER" id="PTHR44846">
    <property type="entry name" value="MANNOSYL-D-GLYCERATE TRANSPORT/METABOLISM SYSTEM REPRESSOR MNGR-RELATED"/>
    <property type="match status" value="1"/>
</dbReference>
<feature type="domain" description="HTH gntR-type" evidence="4">
    <location>
        <begin position="16"/>
        <end position="84"/>
    </location>
</feature>
<evidence type="ECO:0000256" key="2">
    <source>
        <dbReference type="ARBA" id="ARBA00023125"/>
    </source>
</evidence>
<dbReference type="SMART" id="SM00866">
    <property type="entry name" value="UTRA"/>
    <property type="match status" value="1"/>
</dbReference>
<dbReference type="GO" id="GO:0003700">
    <property type="term" value="F:DNA-binding transcription factor activity"/>
    <property type="evidence" value="ECO:0007669"/>
    <property type="project" value="InterPro"/>
</dbReference>
<dbReference type="InterPro" id="IPR028978">
    <property type="entry name" value="Chorismate_lyase_/UTRA_dom_sf"/>
</dbReference>
<dbReference type="Pfam" id="PF00392">
    <property type="entry name" value="GntR"/>
    <property type="match status" value="1"/>
</dbReference>
<dbReference type="InterPro" id="IPR036390">
    <property type="entry name" value="WH_DNA-bd_sf"/>
</dbReference>
<evidence type="ECO:0000313" key="6">
    <source>
        <dbReference type="Proteomes" id="UP000614410"/>
    </source>
</evidence>
<dbReference type="InterPro" id="IPR050679">
    <property type="entry name" value="Bact_HTH_transcr_reg"/>
</dbReference>
<accession>A0A934NFV8</accession>